<dbReference type="Gene3D" id="3.10.20.440">
    <property type="entry name" value="2Fe-2S iron-sulphur cluster binding domain, sarcosine oxidase, alpha subunit, N-terminal domain"/>
    <property type="match status" value="1"/>
</dbReference>
<reference evidence="2 3" key="1">
    <citation type="journal article" date="2013" name="PLoS Pathog.">
        <title>Genomic analysis of the Kiwifruit pathogen Pseudomonas syringae pv. actinidiae provides insight into the origins of an emergent plant disease.</title>
        <authorList>
            <person name="McCann H.C."/>
            <person name="Rikkerink E.H."/>
            <person name="Bertels F."/>
            <person name="Fiers M."/>
            <person name="Lu A."/>
            <person name="Rees-George J."/>
            <person name="Andersen M.T."/>
            <person name="Gleave A.P."/>
            <person name="Haubold B."/>
            <person name="Wohlers M.W."/>
            <person name="Guttman D.S."/>
            <person name="Wang P.W."/>
            <person name="Straub C."/>
            <person name="Vanneste J.L."/>
            <person name="Rainey P.B."/>
            <person name="Templeton M.D."/>
        </authorList>
    </citation>
    <scope>NUCLEOTIDE SEQUENCE [LARGE SCALE GENOMIC DNA]</scope>
    <source>
        <strain evidence="2 3">ICMP 19096</strain>
    </source>
</reference>
<evidence type="ECO:0000256" key="1">
    <source>
        <dbReference type="ARBA" id="ARBA00023002"/>
    </source>
</evidence>
<dbReference type="Proteomes" id="UP000018849">
    <property type="component" value="Unassembled WGS sequence"/>
</dbReference>
<comment type="caution">
    <text evidence="2">The sequence shown here is derived from an EMBL/GenBank/DDBJ whole genome shotgun (WGS) entry which is preliminary data.</text>
</comment>
<organism evidence="2 3">
    <name type="scientific">Pseudomonas syringae pv. actinidiae ICMP 19096</name>
    <dbReference type="NCBI Taxonomy" id="1194405"/>
    <lineage>
        <taxon>Bacteria</taxon>
        <taxon>Pseudomonadati</taxon>
        <taxon>Pseudomonadota</taxon>
        <taxon>Gammaproteobacteria</taxon>
        <taxon>Pseudomonadales</taxon>
        <taxon>Pseudomonadaceae</taxon>
        <taxon>Pseudomonas</taxon>
        <taxon>Pseudomonas syringae</taxon>
    </lineage>
</organism>
<proteinExistence type="predicted"/>
<gene>
    <name evidence="2" type="ORF">A245_34358</name>
</gene>
<protein>
    <submittedName>
        <fullName evidence="2">Sarcosine oxidase subunit alpha</fullName>
    </submittedName>
</protein>
<name>A0A656JPM8_PSESF</name>
<dbReference type="EMBL" id="AOKF01002953">
    <property type="protein sequence ID" value="EPN43755.1"/>
    <property type="molecule type" value="Genomic_DNA"/>
</dbReference>
<keyword evidence="1" id="KW-0560">Oxidoreductase</keyword>
<dbReference type="AlphaFoldDB" id="A0A656JPM8"/>
<dbReference type="InterPro" id="IPR042204">
    <property type="entry name" value="2Fe-2S-bd_N"/>
</dbReference>
<evidence type="ECO:0000313" key="2">
    <source>
        <dbReference type="EMBL" id="EPN43755.1"/>
    </source>
</evidence>
<dbReference type="Pfam" id="PF13510">
    <property type="entry name" value="Fer2_4"/>
    <property type="match status" value="1"/>
</dbReference>
<feature type="non-terminal residue" evidence="2">
    <location>
        <position position="93"/>
    </location>
</feature>
<accession>A0A656JPM8</accession>
<evidence type="ECO:0000313" key="3">
    <source>
        <dbReference type="Proteomes" id="UP000018849"/>
    </source>
</evidence>
<dbReference type="GO" id="GO:0016491">
    <property type="term" value="F:oxidoreductase activity"/>
    <property type="evidence" value="ECO:0007669"/>
    <property type="project" value="UniProtKB-KW"/>
</dbReference>
<sequence>MSQSNRLPNGGRINRSKVLNFTFNGQTYQGFEGDSLASALLANGVDIIGRSFKYSRPRGIFAAGSEEPNAVLQIGATEATQIPNVRATQQALY</sequence>